<evidence type="ECO:0008006" key="3">
    <source>
        <dbReference type="Google" id="ProtNLM"/>
    </source>
</evidence>
<gene>
    <name evidence="1" type="ORF">D5R81_18185</name>
</gene>
<name>A0A3A6TMZ5_9GAMM</name>
<dbReference type="InterPro" id="IPR022385">
    <property type="entry name" value="Rhs_assc_core"/>
</dbReference>
<reference evidence="1 2" key="1">
    <citation type="submission" date="2018-09" db="EMBL/GenBank/DDBJ databases">
        <title>Phylogeny of the Shewanellaceae, and recommendation for two new genera, Pseudoshewanella and Parashewanella.</title>
        <authorList>
            <person name="Wang G."/>
        </authorList>
    </citation>
    <scope>NUCLEOTIDE SEQUENCE [LARGE SCALE GENOMIC DNA]</scope>
    <source>
        <strain evidence="1 2">KCTC 22492</strain>
    </source>
</reference>
<protein>
    <recommendedName>
        <fullName evidence="3">RHS repeat-associated core domain-containing protein</fullName>
    </recommendedName>
</protein>
<dbReference type="NCBIfam" id="TIGR03696">
    <property type="entry name" value="Rhs_assc_core"/>
    <property type="match status" value="1"/>
</dbReference>
<dbReference type="EMBL" id="QYYH01000174">
    <property type="protein sequence ID" value="RJY06012.1"/>
    <property type="molecule type" value="Genomic_DNA"/>
</dbReference>
<accession>A0A3A6TMZ5</accession>
<evidence type="ECO:0000313" key="1">
    <source>
        <dbReference type="EMBL" id="RJY06012.1"/>
    </source>
</evidence>
<evidence type="ECO:0000313" key="2">
    <source>
        <dbReference type="Proteomes" id="UP000273022"/>
    </source>
</evidence>
<dbReference type="Gene3D" id="2.180.10.10">
    <property type="entry name" value="RHS repeat-associated core"/>
    <property type="match status" value="1"/>
</dbReference>
<organism evidence="1 2">
    <name type="scientific">Parashewanella spongiae</name>
    <dbReference type="NCBI Taxonomy" id="342950"/>
    <lineage>
        <taxon>Bacteria</taxon>
        <taxon>Pseudomonadati</taxon>
        <taxon>Pseudomonadota</taxon>
        <taxon>Gammaproteobacteria</taxon>
        <taxon>Alteromonadales</taxon>
        <taxon>Shewanellaceae</taxon>
        <taxon>Parashewanella</taxon>
    </lineage>
</organism>
<dbReference type="Proteomes" id="UP000273022">
    <property type="component" value="Unassembled WGS sequence"/>
</dbReference>
<dbReference type="AlphaFoldDB" id="A0A3A6TMZ5"/>
<dbReference type="OrthoDB" id="9815903at2"/>
<keyword evidence="2" id="KW-1185">Reference proteome</keyword>
<comment type="caution">
    <text evidence="1">The sequence shown here is derived from an EMBL/GenBank/DDBJ whole genome shotgun (WGS) entry which is preliminary data.</text>
</comment>
<proteinExistence type="predicted"/>
<sequence>MNGRVFDYNIGRFLSVDPVIQAPTSTQPINPYSYIMNNPLAGSDPIGYCAST</sequence>